<accession>A0A1J9QML0</accession>
<dbReference type="VEuPathDB" id="FungiDB:AJ78_02529"/>
<evidence type="ECO:0000256" key="2">
    <source>
        <dbReference type="SAM" id="SignalP"/>
    </source>
</evidence>
<dbReference type="STRING" id="1447872.A0A1J9QML0"/>
<gene>
    <name evidence="3" type="ORF">AJ78_02529</name>
</gene>
<reference evidence="3 4" key="1">
    <citation type="submission" date="2015-07" db="EMBL/GenBank/DDBJ databases">
        <title>Emmonsia species relationships and genome sequence.</title>
        <authorList>
            <consortium name="The Broad Institute Genomics Platform"/>
            <person name="Cuomo C.A."/>
            <person name="Munoz J.F."/>
            <person name="Imamovic A."/>
            <person name="Priest M.E."/>
            <person name="Young S."/>
            <person name="Clay O.K."/>
            <person name="McEwen J.G."/>
        </authorList>
    </citation>
    <scope>NUCLEOTIDE SEQUENCE [LARGE SCALE GENOMIC DNA]</scope>
    <source>
        <strain evidence="3 4">UAMH 9510</strain>
    </source>
</reference>
<keyword evidence="1" id="KW-1133">Transmembrane helix</keyword>
<keyword evidence="1" id="KW-0472">Membrane</keyword>
<dbReference type="AlphaFoldDB" id="A0A1J9QML0"/>
<feature type="transmembrane region" description="Helical" evidence="1">
    <location>
        <begin position="230"/>
        <end position="250"/>
    </location>
</feature>
<feature type="signal peptide" evidence="2">
    <location>
        <begin position="1"/>
        <end position="16"/>
    </location>
</feature>
<keyword evidence="1" id="KW-0812">Transmembrane</keyword>
<evidence type="ECO:0008006" key="5">
    <source>
        <dbReference type="Google" id="ProtNLM"/>
    </source>
</evidence>
<evidence type="ECO:0000256" key="1">
    <source>
        <dbReference type="SAM" id="Phobius"/>
    </source>
</evidence>
<protein>
    <recommendedName>
        <fullName evidence="5">Peptidyl-tRNA hydrolase</fullName>
    </recommendedName>
</protein>
<dbReference type="OrthoDB" id="1733656at2759"/>
<organism evidence="3 4">
    <name type="scientific">Emergomyces pasteurianus Ep9510</name>
    <dbReference type="NCBI Taxonomy" id="1447872"/>
    <lineage>
        <taxon>Eukaryota</taxon>
        <taxon>Fungi</taxon>
        <taxon>Dikarya</taxon>
        <taxon>Ascomycota</taxon>
        <taxon>Pezizomycotina</taxon>
        <taxon>Eurotiomycetes</taxon>
        <taxon>Eurotiomycetidae</taxon>
        <taxon>Onygenales</taxon>
        <taxon>Ajellomycetaceae</taxon>
        <taxon>Emergomyces</taxon>
    </lineage>
</organism>
<evidence type="ECO:0000313" key="4">
    <source>
        <dbReference type="Proteomes" id="UP000182235"/>
    </source>
</evidence>
<proteinExistence type="predicted"/>
<feature type="chain" id="PRO_5013335226" description="Peptidyl-tRNA hydrolase" evidence="2">
    <location>
        <begin position="17"/>
        <end position="276"/>
    </location>
</feature>
<dbReference type="Proteomes" id="UP000182235">
    <property type="component" value="Unassembled WGS sequence"/>
</dbReference>
<sequence length="276" mass="29337">MRLSSTILLLPALAAAQEQIPLREQMQGWFNKAKSLLPIATPVVTPAADAAANAATAAGARAGSKGAAANIVNKEVTLLRLDNWESLLAPKSDGPAQEWLIFITGGNKTCFGQCKKADKAWEGSLPLFSADETSPSLAKLNCERNGLLCSILSAGAPSIWHWQVPAREPGQPKPKTPIHVVGMNATTIDAETIYKIHSEKTWANKPAYDSTFHPVDGTLAKFGLNVPLGYVLYGVGMVPSWLMMVGISFISRSVMSRRMGPPRPQVAPPAGGSAAQ</sequence>
<name>A0A1J9QML0_9EURO</name>
<comment type="caution">
    <text evidence="3">The sequence shown here is derived from an EMBL/GenBank/DDBJ whole genome shotgun (WGS) entry which is preliminary data.</text>
</comment>
<evidence type="ECO:0000313" key="3">
    <source>
        <dbReference type="EMBL" id="OJD17399.1"/>
    </source>
</evidence>
<dbReference type="EMBL" id="LGRN01000069">
    <property type="protein sequence ID" value="OJD17399.1"/>
    <property type="molecule type" value="Genomic_DNA"/>
</dbReference>
<keyword evidence="4" id="KW-1185">Reference proteome</keyword>
<keyword evidence="2" id="KW-0732">Signal</keyword>